<evidence type="ECO:0000313" key="1">
    <source>
        <dbReference type="EMBL" id="PRZ41343.1"/>
    </source>
</evidence>
<dbReference type="EMBL" id="PVUE01000010">
    <property type="protein sequence ID" value="PRZ41343.1"/>
    <property type="molecule type" value="Genomic_DNA"/>
</dbReference>
<keyword evidence="2" id="KW-1185">Reference proteome</keyword>
<dbReference type="AlphaFoldDB" id="A0A2T0ZYD2"/>
<name>A0A2T0ZYD2_9ACTN</name>
<sequence>MSWTWRLEAKSDKQFDSIEVPAFDNQSDAETWIGDEWQTLLDHGVDAVTLLEGDRIEYSDMSLHPPQN</sequence>
<accession>A0A2T0ZYD2</accession>
<reference evidence="1 2" key="1">
    <citation type="submission" date="2018-03" db="EMBL/GenBank/DDBJ databases">
        <title>Genomic Encyclopedia of Archaeal and Bacterial Type Strains, Phase II (KMG-II): from individual species to whole genera.</title>
        <authorList>
            <person name="Goeker M."/>
        </authorList>
    </citation>
    <scope>NUCLEOTIDE SEQUENCE [LARGE SCALE GENOMIC DNA]</scope>
    <source>
        <strain evidence="1 2">DSM 100065</strain>
    </source>
</reference>
<evidence type="ECO:0000313" key="2">
    <source>
        <dbReference type="Proteomes" id="UP000237752"/>
    </source>
</evidence>
<protein>
    <submittedName>
        <fullName evidence="1">Uncharacterized protein</fullName>
    </submittedName>
</protein>
<organism evidence="1 2">
    <name type="scientific">Antricoccus suffuscus</name>
    <dbReference type="NCBI Taxonomy" id="1629062"/>
    <lineage>
        <taxon>Bacteria</taxon>
        <taxon>Bacillati</taxon>
        <taxon>Actinomycetota</taxon>
        <taxon>Actinomycetes</taxon>
        <taxon>Geodermatophilales</taxon>
        <taxon>Antricoccaceae</taxon>
        <taxon>Antricoccus</taxon>
    </lineage>
</organism>
<dbReference type="RefSeq" id="WP_106349422.1">
    <property type="nucleotide sequence ID" value="NZ_PVUE01000010.1"/>
</dbReference>
<gene>
    <name evidence="1" type="ORF">CLV47_11070</name>
</gene>
<dbReference type="Proteomes" id="UP000237752">
    <property type="component" value="Unassembled WGS sequence"/>
</dbReference>
<comment type="caution">
    <text evidence="1">The sequence shown here is derived from an EMBL/GenBank/DDBJ whole genome shotgun (WGS) entry which is preliminary data.</text>
</comment>
<dbReference type="OrthoDB" id="3214648at2"/>
<proteinExistence type="predicted"/>